<evidence type="ECO:0000256" key="3">
    <source>
        <dbReference type="ARBA" id="ARBA00023242"/>
    </source>
</evidence>
<sequence>MQILFHLWASGDQSLSLSAFLMIREAASLLPDCLDLCLTKAYNTYLASTKLVNDRNPKHIDFLMNCLVELYSQDVHKSCERAVTSVG</sequence>
<dbReference type="GO" id="GO:0005654">
    <property type="term" value="C:nucleoplasm"/>
    <property type="evidence" value="ECO:0007669"/>
    <property type="project" value="TreeGrafter"/>
</dbReference>
<dbReference type="PANTHER" id="PTHR12687:SF8">
    <property type="entry name" value="PROTEIN REBELOTE"/>
    <property type="match status" value="1"/>
</dbReference>
<dbReference type="GO" id="GO:0042273">
    <property type="term" value="P:ribosomal large subunit biogenesis"/>
    <property type="evidence" value="ECO:0007669"/>
    <property type="project" value="TreeGrafter"/>
</dbReference>
<comment type="subcellular location">
    <subcellularLocation>
        <location evidence="1">Nucleus</location>
    </subcellularLocation>
</comment>
<proteinExistence type="inferred from homology"/>
<dbReference type="GO" id="GO:0030690">
    <property type="term" value="C:Noc1p-Noc2p complex"/>
    <property type="evidence" value="ECO:0007669"/>
    <property type="project" value="TreeGrafter"/>
</dbReference>
<protein>
    <submittedName>
        <fullName evidence="4">Uncharacterized protein</fullName>
    </submittedName>
</protein>
<evidence type="ECO:0000256" key="2">
    <source>
        <dbReference type="ARBA" id="ARBA00005907"/>
    </source>
</evidence>
<dbReference type="GO" id="GO:0005730">
    <property type="term" value="C:nucleolus"/>
    <property type="evidence" value="ECO:0007669"/>
    <property type="project" value="TreeGrafter"/>
</dbReference>
<accession>A0A0A9DZX4</accession>
<evidence type="ECO:0000313" key="4">
    <source>
        <dbReference type="EMBL" id="JAD92273.1"/>
    </source>
</evidence>
<organism evidence="4">
    <name type="scientific">Arundo donax</name>
    <name type="common">Giant reed</name>
    <name type="synonym">Donax arundinaceus</name>
    <dbReference type="NCBI Taxonomy" id="35708"/>
    <lineage>
        <taxon>Eukaryota</taxon>
        <taxon>Viridiplantae</taxon>
        <taxon>Streptophyta</taxon>
        <taxon>Embryophyta</taxon>
        <taxon>Tracheophyta</taxon>
        <taxon>Spermatophyta</taxon>
        <taxon>Magnoliopsida</taxon>
        <taxon>Liliopsida</taxon>
        <taxon>Poales</taxon>
        <taxon>Poaceae</taxon>
        <taxon>PACMAD clade</taxon>
        <taxon>Arundinoideae</taxon>
        <taxon>Arundineae</taxon>
        <taxon>Arundo</taxon>
    </lineage>
</organism>
<evidence type="ECO:0000256" key="1">
    <source>
        <dbReference type="ARBA" id="ARBA00004123"/>
    </source>
</evidence>
<dbReference type="Pfam" id="PF03715">
    <property type="entry name" value="Noc2"/>
    <property type="match status" value="1"/>
</dbReference>
<keyword evidence="3" id="KW-0539">Nucleus</keyword>
<dbReference type="PANTHER" id="PTHR12687">
    <property type="entry name" value="NUCLEOLAR COMPLEX 2 AND RAD4-RELATED"/>
    <property type="match status" value="1"/>
</dbReference>
<name>A0A0A9DZX4_ARUDO</name>
<dbReference type="GO" id="GO:0030691">
    <property type="term" value="C:Noc2p-Noc3p complex"/>
    <property type="evidence" value="ECO:0007669"/>
    <property type="project" value="TreeGrafter"/>
</dbReference>
<reference evidence="4" key="1">
    <citation type="submission" date="2014-09" db="EMBL/GenBank/DDBJ databases">
        <authorList>
            <person name="Magalhaes I.L.F."/>
            <person name="Oliveira U."/>
            <person name="Santos F.R."/>
            <person name="Vidigal T.H.D.A."/>
            <person name="Brescovit A.D."/>
            <person name="Santos A.J."/>
        </authorList>
    </citation>
    <scope>NUCLEOTIDE SEQUENCE</scope>
    <source>
        <tissue evidence="4">Shoot tissue taken approximately 20 cm above the soil surface</tissue>
    </source>
</reference>
<reference evidence="4" key="2">
    <citation type="journal article" date="2015" name="Data Brief">
        <title>Shoot transcriptome of the giant reed, Arundo donax.</title>
        <authorList>
            <person name="Barrero R.A."/>
            <person name="Guerrero F.D."/>
            <person name="Moolhuijzen P."/>
            <person name="Goolsby J.A."/>
            <person name="Tidwell J."/>
            <person name="Bellgard S.E."/>
            <person name="Bellgard M.I."/>
        </authorList>
    </citation>
    <scope>NUCLEOTIDE SEQUENCE</scope>
    <source>
        <tissue evidence="4">Shoot tissue taken approximately 20 cm above the soil surface</tissue>
    </source>
</reference>
<dbReference type="InterPro" id="IPR005343">
    <property type="entry name" value="Noc2"/>
</dbReference>
<dbReference type="AlphaFoldDB" id="A0A0A9DZX4"/>
<comment type="similarity">
    <text evidence="2">Belongs to the NOC2 family.</text>
</comment>
<dbReference type="EMBL" id="GBRH01205622">
    <property type="protein sequence ID" value="JAD92273.1"/>
    <property type="molecule type" value="Transcribed_RNA"/>
</dbReference>